<evidence type="ECO:0000256" key="1">
    <source>
        <dbReference type="SAM" id="MobiDB-lite"/>
    </source>
</evidence>
<protein>
    <submittedName>
        <fullName evidence="2">Uncharacterized protein</fullName>
    </submittedName>
</protein>
<dbReference type="AlphaFoldDB" id="A0A6N3BR78"/>
<sequence>MDLGWAVSFSRVRLDTLTPALSLEGRGRKPQFQPARSIPSPLWGEGQGEGAGGSTPSRVRLSPYPGYVLDNRTV</sequence>
<reference evidence="2" key="1">
    <citation type="submission" date="2019-11" db="EMBL/GenBank/DDBJ databases">
        <authorList>
            <person name="Feng L."/>
        </authorList>
    </citation>
    <scope>NUCLEOTIDE SEQUENCE</scope>
    <source>
        <strain evidence="2">EMassiliensisLFYP7</strain>
    </source>
</reference>
<accession>A0A6N3BR78</accession>
<dbReference type="EMBL" id="CACRTZ010000006">
    <property type="protein sequence ID" value="VYU07286.1"/>
    <property type="molecule type" value="Genomic_DNA"/>
</dbReference>
<proteinExistence type="predicted"/>
<name>A0A6N3BR78_9ENTR</name>
<gene>
    <name evidence="2" type="ORF">EMLFYP7_01332</name>
</gene>
<feature type="region of interest" description="Disordered" evidence="1">
    <location>
        <begin position="24"/>
        <end position="64"/>
    </location>
</feature>
<organism evidence="2">
    <name type="scientific">Phytobacter massiliensis</name>
    <dbReference type="NCBI Taxonomy" id="1485952"/>
    <lineage>
        <taxon>Bacteria</taxon>
        <taxon>Pseudomonadati</taxon>
        <taxon>Pseudomonadota</taxon>
        <taxon>Gammaproteobacteria</taxon>
        <taxon>Enterobacterales</taxon>
        <taxon>Enterobacteriaceae</taxon>
        <taxon>Phytobacter</taxon>
    </lineage>
</organism>
<evidence type="ECO:0000313" key="2">
    <source>
        <dbReference type="EMBL" id="VYU07286.1"/>
    </source>
</evidence>